<feature type="transmembrane region" description="Helical" evidence="6">
    <location>
        <begin position="73"/>
        <end position="93"/>
    </location>
</feature>
<dbReference type="EMBL" id="OAOQ01000002">
    <property type="protein sequence ID" value="SNX68438.1"/>
    <property type="molecule type" value="Genomic_DNA"/>
</dbReference>
<evidence type="ECO:0000259" key="7">
    <source>
        <dbReference type="Pfam" id="PF00892"/>
    </source>
</evidence>
<dbReference type="Proteomes" id="UP000219467">
    <property type="component" value="Unassembled WGS sequence"/>
</dbReference>
<sequence>MQLSDNLRGAVAMTVAMAAFTVNDALMKAVTQTMPLFQAIALRGLITLPLLLLYGGVVGGLRWRLPAPDRKLLSIRAGADLLATITYLSALMVLPLANLVAILQSLPLAVTLAAALFLREPLGWRRLTAILIGFCGVLLIVRPGAEGFSVWSLLGLASVACVVARDLSTRRLGAGVPSATVALWTSAAVTVMGLAGTAATGWLPVTGAQGGLILGAAVALIVGYLFIVAAMRGGDIAFVSPFRYTAMIWAIGLGWLMFANLPDGATLLGSAIVAATGIFTLWREARGQRARKEASVDIPRDSPYTPPT</sequence>
<evidence type="ECO:0000256" key="4">
    <source>
        <dbReference type="ARBA" id="ARBA00022989"/>
    </source>
</evidence>
<evidence type="ECO:0000256" key="5">
    <source>
        <dbReference type="ARBA" id="ARBA00023136"/>
    </source>
</evidence>
<feature type="transmembrane region" description="Helical" evidence="6">
    <location>
        <begin position="7"/>
        <end position="27"/>
    </location>
</feature>
<feature type="transmembrane region" description="Helical" evidence="6">
    <location>
        <begin position="264"/>
        <end position="282"/>
    </location>
</feature>
<feature type="transmembrane region" description="Helical" evidence="6">
    <location>
        <begin position="148"/>
        <end position="167"/>
    </location>
</feature>
<dbReference type="PANTHER" id="PTHR22911">
    <property type="entry name" value="ACYL-MALONYL CONDENSING ENZYME-RELATED"/>
    <property type="match status" value="1"/>
</dbReference>
<organism evidence="8 9">
    <name type="scientific">Cereibacter ovatus</name>
    <dbReference type="NCBI Taxonomy" id="439529"/>
    <lineage>
        <taxon>Bacteria</taxon>
        <taxon>Pseudomonadati</taxon>
        <taxon>Pseudomonadota</taxon>
        <taxon>Alphaproteobacteria</taxon>
        <taxon>Rhodobacterales</taxon>
        <taxon>Paracoccaceae</taxon>
        <taxon>Cereibacter</taxon>
    </lineage>
</organism>
<reference evidence="9" key="1">
    <citation type="submission" date="2017-08" db="EMBL/GenBank/DDBJ databases">
        <authorList>
            <person name="Varghese N."/>
            <person name="Submissions S."/>
        </authorList>
    </citation>
    <scope>NUCLEOTIDE SEQUENCE [LARGE SCALE GENOMIC DNA]</scope>
    <source>
        <strain evidence="9">JA234</strain>
    </source>
</reference>
<feature type="transmembrane region" description="Helical" evidence="6">
    <location>
        <begin position="242"/>
        <end position="258"/>
    </location>
</feature>
<dbReference type="InterPro" id="IPR000620">
    <property type="entry name" value="EamA_dom"/>
</dbReference>
<dbReference type="RefSeq" id="WP_097029162.1">
    <property type="nucleotide sequence ID" value="NZ_OAOQ01000002.1"/>
</dbReference>
<dbReference type="InterPro" id="IPR037185">
    <property type="entry name" value="EmrE-like"/>
</dbReference>
<dbReference type="Pfam" id="PF00892">
    <property type="entry name" value="EamA"/>
    <property type="match status" value="1"/>
</dbReference>
<dbReference type="PANTHER" id="PTHR22911:SF6">
    <property type="entry name" value="SOLUTE CARRIER FAMILY 35 MEMBER G1"/>
    <property type="match status" value="1"/>
</dbReference>
<evidence type="ECO:0000256" key="2">
    <source>
        <dbReference type="ARBA" id="ARBA00009853"/>
    </source>
</evidence>
<keyword evidence="5 6" id="KW-0472">Membrane</keyword>
<evidence type="ECO:0000313" key="9">
    <source>
        <dbReference type="Proteomes" id="UP000219467"/>
    </source>
</evidence>
<feature type="transmembrane region" description="Helical" evidence="6">
    <location>
        <begin position="124"/>
        <end position="142"/>
    </location>
</feature>
<name>A0A285CMZ0_9RHOB</name>
<dbReference type="GO" id="GO:0016020">
    <property type="term" value="C:membrane"/>
    <property type="evidence" value="ECO:0007669"/>
    <property type="project" value="UniProtKB-SubCell"/>
</dbReference>
<dbReference type="AlphaFoldDB" id="A0A285CMZ0"/>
<feature type="transmembrane region" description="Helical" evidence="6">
    <location>
        <begin position="211"/>
        <end position="230"/>
    </location>
</feature>
<evidence type="ECO:0000256" key="6">
    <source>
        <dbReference type="SAM" id="Phobius"/>
    </source>
</evidence>
<comment type="similarity">
    <text evidence="2">Belongs to the drug/metabolite transporter (DMT) superfamily. 10 TMS drug/metabolite exporter (DME) (TC 2.A.7.3) family.</text>
</comment>
<keyword evidence="3 6" id="KW-0812">Transmembrane</keyword>
<gene>
    <name evidence="8" type="ORF">SAMN05878503_102124</name>
</gene>
<proteinExistence type="inferred from homology"/>
<dbReference type="SUPFAM" id="SSF103481">
    <property type="entry name" value="Multidrug resistance efflux transporter EmrE"/>
    <property type="match status" value="2"/>
</dbReference>
<feature type="transmembrane region" description="Helical" evidence="6">
    <location>
        <begin position="179"/>
        <end position="205"/>
    </location>
</feature>
<evidence type="ECO:0000256" key="3">
    <source>
        <dbReference type="ARBA" id="ARBA00022692"/>
    </source>
</evidence>
<dbReference type="OrthoDB" id="7165334at2"/>
<keyword evidence="9" id="KW-1185">Reference proteome</keyword>
<accession>A0A285CMZ0</accession>
<keyword evidence="4 6" id="KW-1133">Transmembrane helix</keyword>
<evidence type="ECO:0000256" key="1">
    <source>
        <dbReference type="ARBA" id="ARBA00004141"/>
    </source>
</evidence>
<protein>
    <submittedName>
        <fullName evidence="8">Drug/metabolite transporter (DMT)-like permease</fullName>
    </submittedName>
</protein>
<evidence type="ECO:0000313" key="8">
    <source>
        <dbReference type="EMBL" id="SNX68438.1"/>
    </source>
</evidence>
<comment type="subcellular location">
    <subcellularLocation>
        <location evidence="1">Membrane</location>
        <topology evidence="1">Multi-pass membrane protein</topology>
    </subcellularLocation>
</comment>
<feature type="transmembrane region" description="Helical" evidence="6">
    <location>
        <begin position="39"/>
        <end position="61"/>
    </location>
</feature>
<feature type="domain" description="EamA" evidence="7">
    <location>
        <begin position="8"/>
        <end position="141"/>
    </location>
</feature>